<sequence length="209" mass="22339">MSKPAKTLDAEDVLSSVRRLVSDNKSDHGARPSQGASDRLVLSPQQRVSDKDTLKLRPADAVYVPVAEPQSSGAAGGGSKERSAFGLDELSAKIAALETEIAKTADQWEPDGDGNDDYAGTPSSGMAWPETDELDIADNQSDPETGETAAPAVVRPGEEPVLDEAALRELVAEILRAELQGPLGERITRNVRKLVHREIHRALAARDLN</sequence>
<accession>A0ABT3BG44</accession>
<feature type="region of interest" description="Disordered" evidence="1">
    <location>
        <begin position="101"/>
        <end position="157"/>
    </location>
</feature>
<evidence type="ECO:0000256" key="1">
    <source>
        <dbReference type="SAM" id="MobiDB-lite"/>
    </source>
</evidence>
<dbReference type="RefSeq" id="WP_263844871.1">
    <property type="nucleotide sequence ID" value="NZ_JALIEB010000009.1"/>
</dbReference>
<comment type="caution">
    <text evidence="2">The sequence shown here is derived from an EMBL/GenBank/DDBJ whole genome shotgun (WGS) entry which is preliminary data.</text>
</comment>
<organism evidence="2 3">
    <name type="scientific">Roseobacter sinensis</name>
    <dbReference type="NCBI Taxonomy" id="2931391"/>
    <lineage>
        <taxon>Bacteria</taxon>
        <taxon>Pseudomonadati</taxon>
        <taxon>Pseudomonadota</taxon>
        <taxon>Alphaproteobacteria</taxon>
        <taxon>Rhodobacterales</taxon>
        <taxon>Roseobacteraceae</taxon>
        <taxon>Roseobacter</taxon>
    </lineage>
</organism>
<keyword evidence="3" id="KW-1185">Reference proteome</keyword>
<feature type="compositionally biased region" description="Basic and acidic residues" evidence="1">
    <location>
        <begin position="21"/>
        <end position="30"/>
    </location>
</feature>
<name>A0ABT3BG44_9RHOB</name>
<evidence type="ECO:0008006" key="4">
    <source>
        <dbReference type="Google" id="ProtNLM"/>
    </source>
</evidence>
<proteinExistence type="predicted"/>
<evidence type="ECO:0000313" key="3">
    <source>
        <dbReference type="Proteomes" id="UP001208690"/>
    </source>
</evidence>
<evidence type="ECO:0000313" key="2">
    <source>
        <dbReference type="EMBL" id="MCV3272551.1"/>
    </source>
</evidence>
<feature type="region of interest" description="Disordered" evidence="1">
    <location>
        <begin position="21"/>
        <end position="56"/>
    </location>
</feature>
<dbReference type="Proteomes" id="UP001208690">
    <property type="component" value="Unassembled WGS sequence"/>
</dbReference>
<dbReference type="EMBL" id="JALIEB010000009">
    <property type="protein sequence ID" value="MCV3272551.1"/>
    <property type="molecule type" value="Genomic_DNA"/>
</dbReference>
<reference evidence="2 3" key="1">
    <citation type="submission" date="2022-04" db="EMBL/GenBank/DDBJ databases">
        <title>Roseobacter sp. WL0113 is a bacterium isolated from neritic sediment.</title>
        <authorList>
            <person name="Wang L."/>
            <person name="He W."/>
            <person name="Zhang D.-F."/>
        </authorList>
    </citation>
    <scope>NUCLEOTIDE SEQUENCE [LARGE SCALE GENOMIC DNA]</scope>
    <source>
        <strain evidence="2 3">WL0113</strain>
    </source>
</reference>
<protein>
    <recommendedName>
        <fullName evidence="4">Glycerol-3-phosphate dehydrogenase</fullName>
    </recommendedName>
</protein>
<gene>
    <name evidence="2" type="ORF">MUB52_14025</name>
</gene>